<comment type="caution">
    <text evidence="1">The sequence shown here is derived from an EMBL/GenBank/DDBJ whole genome shotgun (WGS) entry which is preliminary data.</text>
</comment>
<accession>A0A4R9APV1</accession>
<name>A0A4R9APV1_9MICO</name>
<dbReference type="EMBL" id="SOHK01000007">
    <property type="protein sequence ID" value="TFD67793.1"/>
    <property type="molecule type" value="Genomic_DNA"/>
</dbReference>
<organism evidence="1 2">
    <name type="scientific">Cryobacterium ruanii</name>
    <dbReference type="NCBI Taxonomy" id="1259197"/>
    <lineage>
        <taxon>Bacteria</taxon>
        <taxon>Bacillati</taxon>
        <taxon>Actinomycetota</taxon>
        <taxon>Actinomycetes</taxon>
        <taxon>Micrococcales</taxon>
        <taxon>Microbacteriaceae</taxon>
        <taxon>Cryobacterium</taxon>
    </lineage>
</organism>
<evidence type="ECO:0000313" key="2">
    <source>
        <dbReference type="Proteomes" id="UP000298154"/>
    </source>
</evidence>
<dbReference type="RefSeq" id="WP_134554527.1">
    <property type="nucleotide sequence ID" value="NZ_SOHK01000007.1"/>
</dbReference>
<dbReference type="Proteomes" id="UP000298154">
    <property type="component" value="Unassembled WGS sequence"/>
</dbReference>
<sequence length="106" mass="11431">MTERREFAAAVNELALSFERGTSIYRPFVRVLRVGAASVCTLGAPFGSETICASTPLALTFDELQLGLGKGPSWDAMITRHAVLIDDLHAVRHAPWLALPKGGTTH</sequence>
<keyword evidence="2" id="KW-1185">Reference proteome</keyword>
<proteinExistence type="predicted"/>
<dbReference type="OrthoDB" id="7466251at2"/>
<dbReference type="AlphaFoldDB" id="A0A4R9APV1"/>
<reference evidence="1 2" key="1">
    <citation type="submission" date="2019-03" db="EMBL/GenBank/DDBJ databases">
        <title>Genomics of glacier-inhabiting Cryobacterium strains.</title>
        <authorList>
            <person name="Liu Q."/>
            <person name="Xin Y.-H."/>
        </authorList>
    </citation>
    <scope>NUCLEOTIDE SEQUENCE [LARGE SCALE GENOMIC DNA]</scope>
    <source>
        <strain evidence="1 2">Sr36</strain>
    </source>
</reference>
<evidence type="ECO:0000313" key="1">
    <source>
        <dbReference type="EMBL" id="TFD67793.1"/>
    </source>
</evidence>
<gene>
    <name evidence="1" type="ORF">E3T47_04045</name>
</gene>
<protein>
    <submittedName>
        <fullName evidence="1">Uncharacterized protein</fullName>
    </submittedName>
</protein>